<proteinExistence type="predicted"/>
<accession>A0A2M8F9G3</accession>
<evidence type="ECO:0000313" key="1">
    <source>
        <dbReference type="EMBL" id="PJC52367.1"/>
    </source>
</evidence>
<reference evidence="2" key="1">
    <citation type="submission" date="2017-09" db="EMBL/GenBank/DDBJ databases">
        <title>Depth-based differentiation of microbial function through sediment-hosted aquifers and enrichment of novel symbionts in the deep terrestrial subsurface.</title>
        <authorList>
            <person name="Probst A.J."/>
            <person name="Ladd B."/>
            <person name="Jarett J.K."/>
            <person name="Geller-Mcgrath D.E."/>
            <person name="Sieber C.M.K."/>
            <person name="Emerson J.B."/>
            <person name="Anantharaman K."/>
            <person name="Thomas B.C."/>
            <person name="Malmstrom R."/>
            <person name="Stieglmeier M."/>
            <person name="Klingl A."/>
            <person name="Woyke T."/>
            <person name="Ryan C.M."/>
            <person name="Banfield J.F."/>
        </authorList>
    </citation>
    <scope>NUCLEOTIDE SEQUENCE [LARGE SCALE GENOMIC DNA]</scope>
</reference>
<evidence type="ECO:0000313" key="2">
    <source>
        <dbReference type="Proteomes" id="UP000231456"/>
    </source>
</evidence>
<dbReference type="AlphaFoldDB" id="A0A2M8F9G3"/>
<dbReference type="Proteomes" id="UP000231456">
    <property type="component" value="Unassembled WGS sequence"/>
</dbReference>
<dbReference type="EMBL" id="PFRH01000105">
    <property type="protein sequence ID" value="PJC52367.1"/>
    <property type="molecule type" value="Genomic_DNA"/>
</dbReference>
<protein>
    <submittedName>
        <fullName evidence="1">Uncharacterized protein</fullName>
    </submittedName>
</protein>
<name>A0A2M8F9G3_9BACT</name>
<organism evidence="1 2">
    <name type="scientific">Candidatus Magasanikbacteria bacterium CG_4_9_14_0_2_um_filter_42_11</name>
    <dbReference type="NCBI Taxonomy" id="1974643"/>
    <lineage>
        <taxon>Bacteria</taxon>
        <taxon>Candidatus Magasanikiibacteriota</taxon>
    </lineage>
</organism>
<gene>
    <name evidence="1" type="ORF">CO030_03265</name>
</gene>
<sequence>MELVRILFTTVKAKSVIFYTNPFPKSEIMIWFGVVEHAQLPMLVLIESPIFQFSDPVKRAVGLKEHLRVLRGFAFPWSGGRRSGHCVLLLQWVDIVSIHNIKKEASLCV</sequence>
<comment type="caution">
    <text evidence="1">The sequence shown here is derived from an EMBL/GenBank/DDBJ whole genome shotgun (WGS) entry which is preliminary data.</text>
</comment>